<dbReference type="GO" id="GO:0006508">
    <property type="term" value="P:proteolysis"/>
    <property type="evidence" value="ECO:0007669"/>
    <property type="project" value="UniProtKB-KW"/>
</dbReference>
<dbReference type="InterPro" id="IPR001314">
    <property type="entry name" value="Peptidase_S1A"/>
</dbReference>
<dbReference type="Gene3D" id="2.40.10.10">
    <property type="entry name" value="Trypsin-like serine proteases"/>
    <property type="match status" value="3"/>
</dbReference>
<evidence type="ECO:0000256" key="2">
    <source>
        <dbReference type="ARBA" id="ARBA00022801"/>
    </source>
</evidence>
<reference evidence="8" key="1">
    <citation type="submission" date="2025-08" db="UniProtKB">
        <authorList>
            <consortium name="Ensembl"/>
        </authorList>
    </citation>
    <scope>IDENTIFICATION</scope>
</reference>
<dbReference type="Ensembl" id="ENSNMLT00000004484.1">
    <property type="protein sequence ID" value="ENSNMLP00000003909.1"/>
    <property type="gene ID" value="ENSNMLG00000002878.1"/>
</dbReference>
<evidence type="ECO:0000256" key="1">
    <source>
        <dbReference type="ARBA" id="ARBA00022670"/>
    </source>
</evidence>
<evidence type="ECO:0000259" key="7">
    <source>
        <dbReference type="PROSITE" id="PS50240"/>
    </source>
</evidence>
<evidence type="ECO:0000256" key="5">
    <source>
        <dbReference type="ARBA" id="ARBA00036320"/>
    </source>
</evidence>
<dbReference type="GO" id="GO:0005615">
    <property type="term" value="C:extracellular space"/>
    <property type="evidence" value="ECO:0007669"/>
    <property type="project" value="TreeGrafter"/>
</dbReference>
<evidence type="ECO:0000313" key="9">
    <source>
        <dbReference type="Proteomes" id="UP000694523"/>
    </source>
</evidence>
<evidence type="ECO:0000313" key="8">
    <source>
        <dbReference type="Ensembl" id="ENSNMLP00000003909.1"/>
    </source>
</evidence>
<dbReference type="FunFam" id="2.40.10.10:FF:000004">
    <property type="entry name" value="Tryptase gamma 1"/>
    <property type="match status" value="1"/>
</dbReference>
<name>A0A8C6SDT1_9GOBI</name>
<dbReference type="InterPro" id="IPR009003">
    <property type="entry name" value="Peptidase_S1_PA"/>
</dbReference>
<dbReference type="PANTHER" id="PTHR24264">
    <property type="entry name" value="TRYPSIN-RELATED"/>
    <property type="match status" value="1"/>
</dbReference>
<sequence>MKSLPGAHPWQVSFQIRPSKSSVTDFTHYCGGILLSSCWVLTAAHCIESDVEMQVALGVVDIKKHEDSEQIVPVEKVIVHEDYSEIQYSNDIALLKLRATDGSFCAKETPFVRSACLPDQPFESGAECEVSGWGATETTHHTTYLQKSEIHSNSMYVCLCFQGDSGGPLVCHRNRTHYVVGVVSWGKGCGEKNKPGVYANVTKFTSWITHHMNS</sequence>
<dbReference type="PANTHER" id="PTHR24264:SF40">
    <property type="entry name" value="HYALURONAN-BINDING PROTEIN 2"/>
    <property type="match status" value="1"/>
</dbReference>
<organism evidence="8 9">
    <name type="scientific">Neogobius melanostomus</name>
    <name type="common">round goby</name>
    <dbReference type="NCBI Taxonomy" id="47308"/>
    <lineage>
        <taxon>Eukaryota</taxon>
        <taxon>Metazoa</taxon>
        <taxon>Chordata</taxon>
        <taxon>Craniata</taxon>
        <taxon>Vertebrata</taxon>
        <taxon>Euteleostomi</taxon>
        <taxon>Actinopterygii</taxon>
        <taxon>Neopterygii</taxon>
        <taxon>Teleostei</taxon>
        <taxon>Neoteleostei</taxon>
        <taxon>Acanthomorphata</taxon>
        <taxon>Gobiaria</taxon>
        <taxon>Gobiiformes</taxon>
        <taxon>Gobioidei</taxon>
        <taxon>Gobiidae</taxon>
        <taxon>Benthophilinae</taxon>
        <taxon>Neogobiini</taxon>
        <taxon>Neogobius</taxon>
    </lineage>
</organism>
<keyword evidence="3" id="KW-0720">Serine protease</keyword>
<dbReference type="SMART" id="SM00020">
    <property type="entry name" value="Tryp_SPc"/>
    <property type="match status" value="1"/>
</dbReference>
<keyword evidence="9" id="KW-1185">Reference proteome</keyword>
<dbReference type="Proteomes" id="UP000694523">
    <property type="component" value="Unplaced"/>
</dbReference>
<dbReference type="InterPro" id="IPR043504">
    <property type="entry name" value="Peptidase_S1_PA_chymotrypsin"/>
</dbReference>
<protein>
    <recommendedName>
        <fullName evidence="6">trypsin</fullName>
        <ecNumber evidence="6">3.4.21.4</ecNumber>
    </recommendedName>
</protein>
<dbReference type="EC" id="3.4.21.4" evidence="6"/>
<dbReference type="PROSITE" id="PS00134">
    <property type="entry name" value="TRYPSIN_HIS"/>
    <property type="match status" value="1"/>
</dbReference>
<reference evidence="8" key="2">
    <citation type="submission" date="2025-09" db="UniProtKB">
        <authorList>
            <consortium name="Ensembl"/>
        </authorList>
    </citation>
    <scope>IDENTIFICATION</scope>
</reference>
<feature type="domain" description="Peptidase S1" evidence="7">
    <location>
        <begin position="1"/>
        <end position="213"/>
    </location>
</feature>
<accession>A0A8C6SDT1</accession>
<keyword evidence="2" id="KW-0378">Hydrolase</keyword>
<dbReference type="AlphaFoldDB" id="A0A8C6SDT1"/>
<keyword evidence="1" id="KW-0645">Protease</keyword>
<evidence type="ECO:0000256" key="6">
    <source>
        <dbReference type="ARBA" id="ARBA00038868"/>
    </source>
</evidence>
<proteinExistence type="predicted"/>
<dbReference type="InterPro" id="IPR018114">
    <property type="entry name" value="TRYPSIN_HIS"/>
</dbReference>
<evidence type="ECO:0000256" key="4">
    <source>
        <dbReference type="ARBA" id="ARBA00023157"/>
    </source>
</evidence>
<dbReference type="InterPro" id="IPR001254">
    <property type="entry name" value="Trypsin_dom"/>
</dbReference>
<dbReference type="CDD" id="cd00190">
    <property type="entry name" value="Tryp_SPc"/>
    <property type="match status" value="1"/>
</dbReference>
<dbReference type="SUPFAM" id="SSF50494">
    <property type="entry name" value="Trypsin-like serine proteases"/>
    <property type="match status" value="1"/>
</dbReference>
<keyword evidence="4" id="KW-1015">Disulfide bond</keyword>
<evidence type="ECO:0000256" key="3">
    <source>
        <dbReference type="ARBA" id="ARBA00022825"/>
    </source>
</evidence>
<dbReference type="GO" id="GO:0004252">
    <property type="term" value="F:serine-type endopeptidase activity"/>
    <property type="evidence" value="ECO:0007669"/>
    <property type="project" value="UniProtKB-EC"/>
</dbReference>
<dbReference type="PROSITE" id="PS50240">
    <property type="entry name" value="TRYPSIN_DOM"/>
    <property type="match status" value="1"/>
</dbReference>
<dbReference type="Pfam" id="PF00089">
    <property type="entry name" value="Trypsin"/>
    <property type="match status" value="1"/>
</dbReference>
<dbReference type="InterPro" id="IPR050127">
    <property type="entry name" value="Serine_Proteases_S1"/>
</dbReference>
<comment type="catalytic activity">
    <reaction evidence="5">
        <text>Preferential cleavage: Arg-|-Xaa, Lys-|-Xaa.</text>
        <dbReference type="EC" id="3.4.21.4"/>
    </reaction>
</comment>
<dbReference type="PRINTS" id="PR00722">
    <property type="entry name" value="CHYMOTRYPSIN"/>
</dbReference>